<comment type="caution">
    <text evidence="1">The sequence shown here is derived from an EMBL/GenBank/DDBJ whole genome shotgun (WGS) entry which is preliminary data.</text>
</comment>
<organism evidence="1 2">
    <name type="scientific">Solanum tuberosum</name>
    <name type="common">Potato</name>
    <dbReference type="NCBI Taxonomy" id="4113"/>
    <lineage>
        <taxon>Eukaryota</taxon>
        <taxon>Viridiplantae</taxon>
        <taxon>Streptophyta</taxon>
        <taxon>Embryophyta</taxon>
        <taxon>Tracheophyta</taxon>
        <taxon>Spermatophyta</taxon>
        <taxon>Magnoliopsida</taxon>
        <taxon>eudicotyledons</taxon>
        <taxon>Gunneridae</taxon>
        <taxon>Pentapetalae</taxon>
        <taxon>asterids</taxon>
        <taxon>lamiids</taxon>
        <taxon>Solanales</taxon>
        <taxon>Solanaceae</taxon>
        <taxon>Solanoideae</taxon>
        <taxon>Solaneae</taxon>
        <taxon>Solanum</taxon>
    </lineage>
</organism>
<dbReference type="EMBL" id="JAIVGD010000005">
    <property type="protein sequence ID" value="KAH0773903.1"/>
    <property type="molecule type" value="Genomic_DNA"/>
</dbReference>
<reference evidence="1 2" key="1">
    <citation type="journal article" date="2021" name="bioRxiv">
        <title>Chromosome-scale and haplotype-resolved genome assembly of a tetraploid potato cultivar.</title>
        <authorList>
            <person name="Sun H."/>
            <person name="Jiao W.-B."/>
            <person name="Krause K."/>
            <person name="Campoy J.A."/>
            <person name="Goel M."/>
            <person name="Folz-Donahue K."/>
            <person name="Kukat C."/>
            <person name="Huettel B."/>
            <person name="Schneeberger K."/>
        </authorList>
    </citation>
    <scope>NUCLEOTIDE SEQUENCE [LARGE SCALE GENOMIC DNA]</scope>
    <source>
        <strain evidence="1">SolTubOtavaFocal</strain>
        <tissue evidence="1">Leaves</tissue>
    </source>
</reference>
<name>A0ABQ7VZH5_SOLTU</name>
<gene>
    <name evidence="1" type="ORF">KY290_011040</name>
</gene>
<dbReference type="Proteomes" id="UP000826656">
    <property type="component" value="Unassembled WGS sequence"/>
</dbReference>
<keyword evidence="2" id="KW-1185">Reference proteome</keyword>
<evidence type="ECO:0000313" key="2">
    <source>
        <dbReference type="Proteomes" id="UP000826656"/>
    </source>
</evidence>
<evidence type="ECO:0000313" key="1">
    <source>
        <dbReference type="EMBL" id="KAH0773903.1"/>
    </source>
</evidence>
<protein>
    <submittedName>
        <fullName evidence="1">Uncharacterized protein</fullName>
    </submittedName>
</protein>
<sequence>MAGCKPPPPKEKDFTIKVNKEKQFEDVRRGHTYGALGDDSKNSVSTLINGCTLRNLHWVS</sequence>
<accession>A0ABQ7VZH5</accession>
<proteinExistence type="predicted"/>